<dbReference type="SUPFAM" id="SSF51338">
    <property type="entry name" value="Composite domain of metallo-dependent hydrolases"/>
    <property type="match status" value="1"/>
</dbReference>
<keyword evidence="2 6" id="KW-0378">Hydrolase</keyword>
<dbReference type="PANTHER" id="PTHR43794:SF11">
    <property type="entry name" value="AMIDOHYDROLASE-RELATED DOMAIN-CONTAINING PROTEIN"/>
    <property type="match status" value="1"/>
</dbReference>
<dbReference type="InterPro" id="IPR006680">
    <property type="entry name" value="Amidohydro-rel"/>
</dbReference>
<dbReference type="SUPFAM" id="SSF51556">
    <property type="entry name" value="Metallo-dependent hydrolases"/>
    <property type="match status" value="1"/>
</dbReference>
<dbReference type="Gene3D" id="3.20.20.140">
    <property type="entry name" value="Metal-dependent hydrolases"/>
    <property type="match status" value="1"/>
</dbReference>
<keyword evidence="3" id="KW-0862">Zinc</keyword>
<dbReference type="InterPro" id="IPR032466">
    <property type="entry name" value="Metal_Hydrolase"/>
</dbReference>
<evidence type="ECO:0000313" key="7">
    <source>
        <dbReference type="Proteomes" id="UP000291469"/>
    </source>
</evidence>
<dbReference type="PANTHER" id="PTHR43794">
    <property type="entry name" value="AMINOHYDROLASE SSNA-RELATED"/>
    <property type="match status" value="1"/>
</dbReference>
<name>A0A411YLL8_9ACTN</name>
<dbReference type="CDD" id="cd01298">
    <property type="entry name" value="ATZ_TRZ_like"/>
    <property type="match status" value="1"/>
</dbReference>
<dbReference type="GO" id="GO:0016814">
    <property type="term" value="F:hydrolase activity, acting on carbon-nitrogen (but not peptide) bonds, in cyclic amidines"/>
    <property type="evidence" value="ECO:0007669"/>
    <property type="project" value="UniProtKB-ARBA"/>
</dbReference>
<feature type="region of interest" description="Disordered" evidence="4">
    <location>
        <begin position="15"/>
        <end position="34"/>
    </location>
</feature>
<dbReference type="AlphaFoldDB" id="A0A411YLL8"/>
<dbReference type="Pfam" id="PF01979">
    <property type="entry name" value="Amidohydro_1"/>
    <property type="match status" value="1"/>
</dbReference>
<dbReference type="GO" id="GO:0019239">
    <property type="term" value="F:deaminase activity"/>
    <property type="evidence" value="ECO:0007669"/>
    <property type="project" value="UniProtKB-ARBA"/>
</dbReference>
<dbReference type="OrthoDB" id="3189065at2"/>
<dbReference type="Proteomes" id="UP000291469">
    <property type="component" value="Chromosome"/>
</dbReference>
<accession>A0A411YLL8</accession>
<dbReference type="FunFam" id="3.20.20.140:FF:000014">
    <property type="entry name" value="5-methylthioadenosine/S-adenosylhomocysteine deaminase"/>
    <property type="match status" value="1"/>
</dbReference>
<dbReference type="Gene3D" id="2.30.40.10">
    <property type="entry name" value="Urease, subunit C, domain 1"/>
    <property type="match status" value="1"/>
</dbReference>
<gene>
    <name evidence="6" type="ORF">ER308_18555</name>
</gene>
<evidence type="ECO:0000259" key="5">
    <source>
        <dbReference type="Pfam" id="PF01979"/>
    </source>
</evidence>
<dbReference type="InterPro" id="IPR011059">
    <property type="entry name" value="Metal-dep_hydrolase_composite"/>
</dbReference>
<keyword evidence="1" id="KW-0479">Metal-binding</keyword>
<dbReference type="GO" id="GO:0046872">
    <property type="term" value="F:metal ion binding"/>
    <property type="evidence" value="ECO:0007669"/>
    <property type="project" value="UniProtKB-KW"/>
</dbReference>
<feature type="domain" description="Amidohydrolase-related" evidence="5">
    <location>
        <begin position="41"/>
        <end position="396"/>
    </location>
</feature>
<evidence type="ECO:0000313" key="6">
    <source>
        <dbReference type="EMBL" id="QBI22119.1"/>
    </source>
</evidence>
<keyword evidence="7" id="KW-1185">Reference proteome</keyword>
<evidence type="ECO:0000256" key="1">
    <source>
        <dbReference type="ARBA" id="ARBA00022723"/>
    </source>
</evidence>
<evidence type="ECO:0000256" key="2">
    <source>
        <dbReference type="ARBA" id="ARBA00022801"/>
    </source>
</evidence>
<evidence type="ECO:0000256" key="3">
    <source>
        <dbReference type="ARBA" id="ARBA00022833"/>
    </source>
</evidence>
<dbReference type="EMBL" id="CP036402">
    <property type="protein sequence ID" value="QBI22119.1"/>
    <property type="molecule type" value="Genomic_DNA"/>
</dbReference>
<sequence length="424" mass="45504">MTVHRPGFVDVDHAGRIEDVGDATQPPPAGTDHTTQRVSGVLLPGLVNVHCHSPMTLLRGSGEDLPLLQWLEEVVWPREGRMNADDTYWGMTLACAELLRFGVTTSCEMYFYPEAVVDAVRDAGSRCVVTAAVLVAPGMEHLGGWQSQLDTAIGLGDRYAGDADPRVEVGLAAHAAYTLPIEALTGIAEAAGQRDRLLQIHVAESQHEGAELEAEHGKSVPALLEDIGFFEPRRVLAAHSVWLSDEDLAIYRRAGVAVAHCPQSNTKLASGIARVTDFLEAGIAVGLGTDGPASNNDLDLWEEARLAPLLQRARTGEATALPAEAALGLPTRGGAQALGRPDLGVLERGRWADLVRLETADAAFVPMLTDRDLLAHLVWSASSRHVRDVWVAGRRVVANGVVLTVDEERARAEVQQRAERLATG</sequence>
<reference evidence="6 7" key="1">
    <citation type="submission" date="2019-01" db="EMBL/GenBank/DDBJ databases">
        <title>Egibacter rhizosphaerae EGI 80759T.</title>
        <authorList>
            <person name="Chen D.-D."/>
            <person name="Tian Y."/>
            <person name="Jiao J.-Y."/>
            <person name="Zhang X.-T."/>
            <person name="Zhang Y.-G."/>
            <person name="Zhang Y."/>
            <person name="Xiao M."/>
            <person name="Shu W.-S."/>
            <person name="Li W.-J."/>
        </authorList>
    </citation>
    <scope>NUCLEOTIDE SEQUENCE [LARGE SCALE GENOMIC DNA]</scope>
    <source>
        <strain evidence="6 7">EGI 80759</strain>
    </source>
</reference>
<dbReference type="KEGG" id="erz:ER308_18555"/>
<protein>
    <submittedName>
        <fullName evidence="6">Amidohydrolase</fullName>
    </submittedName>
</protein>
<organism evidence="6 7">
    <name type="scientific">Egibacter rhizosphaerae</name>
    <dbReference type="NCBI Taxonomy" id="1670831"/>
    <lineage>
        <taxon>Bacteria</taxon>
        <taxon>Bacillati</taxon>
        <taxon>Actinomycetota</taxon>
        <taxon>Nitriliruptoria</taxon>
        <taxon>Egibacterales</taxon>
        <taxon>Egibacteraceae</taxon>
        <taxon>Egibacter</taxon>
    </lineage>
</organism>
<dbReference type="InterPro" id="IPR050287">
    <property type="entry name" value="MTA/SAH_deaminase"/>
</dbReference>
<proteinExistence type="predicted"/>
<evidence type="ECO:0000256" key="4">
    <source>
        <dbReference type="SAM" id="MobiDB-lite"/>
    </source>
</evidence>